<keyword evidence="5" id="KW-0539">Nucleus</keyword>
<dbReference type="GO" id="GO:0008270">
    <property type="term" value="F:zinc ion binding"/>
    <property type="evidence" value="ECO:0007669"/>
    <property type="project" value="UniProtKB-KW"/>
</dbReference>
<dbReference type="PANTHER" id="PTHR46481">
    <property type="entry name" value="ZINC FINGER BED DOMAIN-CONTAINING PROTEIN 4"/>
    <property type="match status" value="1"/>
</dbReference>
<dbReference type="EMBL" id="JAELUR010000021">
    <property type="protein sequence ID" value="KAG7415007.1"/>
    <property type="molecule type" value="Genomic_DNA"/>
</dbReference>
<dbReference type="AlphaFoldDB" id="A0A8J5P9U5"/>
<protein>
    <submittedName>
        <fullName evidence="7">Putative AC transposase</fullName>
    </submittedName>
</protein>
<feature type="region of interest" description="Disordered" evidence="6">
    <location>
        <begin position="337"/>
        <end position="368"/>
    </location>
</feature>
<comment type="subcellular location">
    <subcellularLocation>
        <location evidence="1">Nucleus</location>
    </subcellularLocation>
</comment>
<evidence type="ECO:0000256" key="5">
    <source>
        <dbReference type="ARBA" id="ARBA00023242"/>
    </source>
</evidence>
<feature type="region of interest" description="Disordered" evidence="6">
    <location>
        <begin position="1"/>
        <end position="21"/>
    </location>
</feature>
<keyword evidence="4" id="KW-0862">Zinc</keyword>
<evidence type="ECO:0000256" key="6">
    <source>
        <dbReference type="SAM" id="MobiDB-lite"/>
    </source>
</evidence>
<feature type="compositionally biased region" description="Basic and acidic residues" evidence="6">
    <location>
        <begin position="338"/>
        <end position="353"/>
    </location>
</feature>
<evidence type="ECO:0000313" key="8">
    <source>
        <dbReference type="Proteomes" id="UP000693942"/>
    </source>
</evidence>
<evidence type="ECO:0000256" key="3">
    <source>
        <dbReference type="ARBA" id="ARBA00022771"/>
    </source>
</evidence>
<reference evidence="7" key="1">
    <citation type="submission" date="2021-04" db="EMBL/GenBank/DDBJ databases">
        <title>First draft genome resource for Brassicaceae pathogens Fusarium oxysporum f. sp. raphani and Fusarium oxysporum f. sp. rapae.</title>
        <authorList>
            <person name="Asai S."/>
        </authorList>
    </citation>
    <scope>NUCLEOTIDE SEQUENCE</scope>
    <source>
        <strain evidence="7">Tf1262</strain>
    </source>
</reference>
<name>A0A8J5P9U5_FUSOX</name>
<keyword evidence="2" id="KW-0479">Metal-binding</keyword>
<accession>A0A8J5P9U5</accession>
<comment type="caution">
    <text evidence="7">The sequence shown here is derived from an EMBL/GenBank/DDBJ whole genome shotgun (WGS) entry which is preliminary data.</text>
</comment>
<sequence>MSSDTSSIIGATENPPDVNGLPSNFLSIMDITKDRSNTRGRKTGGKTIYTCTACGDKRYDHKANAANHVRNNHPVASRSTRSVSGTQRSISAHFRPVASEDALRNAFNPQAYQEALISILTRRRVPFSAIEWDEFKQLALACNPYIKDSLITSRRTMVRYIAANYDFYSSEIMDSLTTASSPIHISTDLWTSPHRHSLLAVCAQWVDKDYKLRKALLSLPECAESHSGEAQAQAVIDTLEKYGIQSKLGWHTGDNATSNDTCLESIQRKLMSSHKIKFNAKGRRIRCIAHIINLSLQAFLLASSKEALVAALELASGVTGEELLSQFSEVLASHRKKAAAERNTAKRKNGEPARKHKRKGSTASNTSVTSADDLGLLERSLGLDNDTRWNSWFLLLDTTLNLQSYVEWYQKKYYQDLRDDYLTPDEWSALGETRAFLQPFWKITQLTEGRYATLDRSLFTMDVLHKHYTQAFQKHSGNATLRSCVAASWAVFDKYYQLTDESPAHGAAIILHPSRRVAHIKKNWPKSWHKPVLDGVRKHWKDYYHELPLPTTTPQLRDEIRRLDEYDLLARELDVVSPSMSELD</sequence>
<evidence type="ECO:0000256" key="2">
    <source>
        <dbReference type="ARBA" id="ARBA00022723"/>
    </source>
</evidence>
<evidence type="ECO:0000256" key="4">
    <source>
        <dbReference type="ARBA" id="ARBA00022833"/>
    </source>
</evidence>
<dbReference type="GO" id="GO:0005634">
    <property type="term" value="C:nucleus"/>
    <property type="evidence" value="ECO:0007669"/>
    <property type="project" value="UniProtKB-SubCell"/>
</dbReference>
<evidence type="ECO:0000313" key="7">
    <source>
        <dbReference type="EMBL" id="KAG7415007.1"/>
    </source>
</evidence>
<keyword evidence="3" id="KW-0863">Zinc-finger</keyword>
<proteinExistence type="predicted"/>
<evidence type="ECO:0000256" key="1">
    <source>
        <dbReference type="ARBA" id="ARBA00004123"/>
    </source>
</evidence>
<dbReference type="InterPro" id="IPR052035">
    <property type="entry name" value="ZnF_BED_domain_contain"/>
</dbReference>
<dbReference type="PANTHER" id="PTHR46481:SF10">
    <property type="entry name" value="ZINC FINGER BED DOMAIN-CONTAINING PROTEIN 39"/>
    <property type="match status" value="1"/>
</dbReference>
<organism evidence="7 8">
    <name type="scientific">Fusarium oxysporum f. sp. raphani</name>
    <dbReference type="NCBI Taxonomy" id="96318"/>
    <lineage>
        <taxon>Eukaryota</taxon>
        <taxon>Fungi</taxon>
        <taxon>Dikarya</taxon>
        <taxon>Ascomycota</taxon>
        <taxon>Pezizomycotina</taxon>
        <taxon>Sordariomycetes</taxon>
        <taxon>Hypocreomycetidae</taxon>
        <taxon>Hypocreales</taxon>
        <taxon>Nectriaceae</taxon>
        <taxon>Fusarium</taxon>
        <taxon>Fusarium oxysporum species complex</taxon>
    </lineage>
</organism>
<gene>
    <name evidence="7" type="ORF">Forpi1262_v016803</name>
</gene>
<dbReference type="Proteomes" id="UP000693942">
    <property type="component" value="Unassembled WGS sequence"/>
</dbReference>